<dbReference type="GO" id="GO:0016757">
    <property type="term" value="F:glycosyltransferase activity"/>
    <property type="evidence" value="ECO:0007669"/>
    <property type="project" value="UniProtKB-KW"/>
</dbReference>
<protein>
    <submittedName>
        <fullName evidence="5">Glycosyltransferase family 2 protein</fullName>
    </submittedName>
</protein>
<keyword evidence="4" id="KW-0812">Transmembrane</keyword>
<keyword evidence="3" id="KW-0808">Transferase</keyword>
<dbReference type="PANTHER" id="PTHR43630">
    <property type="entry name" value="POLY-BETA-1,6-N-ACETYL-D-GLUCOSAMINE SYNTHASE"/>
    <property type="match status" value="1"/>
</dbReference>
<dbReference type="InterPro" id="IPR029044">
    <property type="entry name" value="Nucleotide-diphossugar_trans"/>
</dbReference>
<comment type="similarity">
    <text evidence="1">Belongs to the glycosyltransferase 2 family.</text>
</comment>
<organism evidence="5 6">
    <name type="scientific">Proteiniclasticum sediminis</name>
    <dbReference type="NCBI Taxonomy" id="2804028"/>
    <lineage>
        <taxon>Bacteria</taxon>
        <taxon>Bacillati</taxon>
        <taxon>Bacillota</taxon>
        <taxon>Clostridia</taxon>
        <taxon>Eubacteriales</taxon>
        <taxon>Clostridiaceae</taxon>
        <taxon>Proteiniclasticum</taxon>
    </lineage>
</organism>
<keyword evidence="4" id="KW-1133">Transmembrane helix</keyword>
<evidence type="ECO:0000256" key="2">
    <source>
        <dbReference type="ARBA" id="ARBA00022676"/>
    </source>
</evidence>
<feature type="transmembrane region" description="Helical" evidence="4">
    <location>
        <begin position="374"/>
        <end position="395"/>
    </location>
</feature>
<feature type="transmembrane region" description="Helical" evidence="4">
    <location>
        <begin position="307"/>
        <end position="329"/>
    </location>
</feature>
<keyword evidence="2" id="KW-0328">Glycosyltransferase</keyword>
<gene>
    <name evidence="5" type="ORF">KCG48_02890</name>
</gene>
<evidence type="ECO:0000256" key="1">
    <source>
        <dbReference type="ARBA" id="ARBA00006739"/>
    </source>
</evidence>
<dbReference type="Pfam" id="PF13641">
    <property type="entry name" value="Glyco_tranf_2_3"/>
    <property type="match status" value="1"/>
</dbReference>
<dbReference type="AlphaFoldDB" id="A0A941CMH0"/>
<keyword evidence="4" id="KW-0472">Membrane</keyword>
<accession>A0A941CMH0</accession>
<dbReference type="Gene3D" id="3.90.550.10">
    <property type="entry name" value="Spore Coat Polysaccharide Biosynthesis Protein SpsA, Chain A"/>
    <property type="match status" value="1"/>
</dbReference>
<keyword evidence="6" id="KW-1185">Reference proteome</keyword>
<dbReference type="PANTHER" id="PTHR43630:SF1">
    <property type="entry name" value="POLY-BETA-1,6-N-ACETYL-D-GLUCOSAMINE SYNTHASE"/>
    <property type="match status" value="1"/>
</dbReference>
<dbReference type="RefSeq" id="WP_211799789.1">
    <property type="nucleotide sequence ID" value="NZ_JAGSCS010000002.1"/>
</dbReference>
<evidence type="ECO:0000313" key="5">
    <source>
        <dbReference type="EMBL" id="MBR0575280.1"/>
    </source>
</evidence>
<comment type="caution">
    <text evidence="5">The sequence shown here is derived from an EMBL/GenBank/DDBJ whole genome shotgun (WGS) entry which is preliminary data.</text>
</comment>
<sequence length="414" mass="46930">MAIMETLKTLVWILSSLLTIYGIYYAFMLIFTFLPLKERVAHGPKTKFAVVVAARNEEAVIGNLVDSLFQQNYPRELYDVIVAPNNCRDNTKGVAEEHGAMIFEPKSVIRSKGDVLKELFASLLRERPDYEAFVVFDADNVADPDFLRNMNSALVEGAEVAQGYRDSKNPYTTYMASCSTIYYYMVNRFLNRPRNAIGLSGMINGTGFAVKADVLRALGGYNTRTLTEDIEFSTQVILSGRKVEWVPNAITYDEQPEDFLTSWKQRKRWTLGLIQCGREYLGELLRNLTKGNFLQVFDFTMFHLGPLVQILSIFSGLAITSLSIVQVYYDQMTTTTLVLLAVGSTVLSYVGMTVVPMVLVALEKRSLKKAWKGILTFGFFLMTWLPINVLCFIKPDTTWHEIKHKQKVSLNRKA</sequence>
<dbReference type="EMBL" id="JAGSCS010000002">
    <property type="protein sequence ID" value="MBR0575280.1"/>
    <property type="molecule type" value="Genomic_DNA"/>
</dbReference>
<reference evidence="5" key="1">
    <citation type="submission" date="2021-04" db="EMBL/GenBank/DDBJ databases">
        <title>Proteiniclasticum sedimins sp. nov., an obligate anaerobic bacterium isolated from anaerobic sludge.</title>
        <authorList>
            <person name="Liu J."/>
        </authorList>
    </citation>
    <scope>NUCLEOTIDE SEQUENCE</scope>
    <source>
        <strain evidence="5">BAD-10</strain>
    </source>
</reference>
<feature type="transmembrane region" description="Helical" evidence="4">
    <location>
        <begin position="335"/>
        <end position="362"/>
    </location>
</feature>
<proteinExistence type="inferred from homology"/>
<evidence type="ECO:0000256" key="4">
    <source>
        <dbReference type="SAM" id="Phobius"/>
    </source>
</evidence>
<feature type="transmembrane region" description="Helical" evidence="4">
    <location>
        <begin position="12"/>
        <end position="36"/>
    </location>
</feature>
<dbReference type="CDD" id="cd06438">
    <property type="entry name" value="EpsO_like"/>
    <property type="match status" value="1"/>
</dbReference>
<dbReference type="SUPFAM" id="SSF53448">
    <property type="entry name" value="Nucleotide-diphospho-sugar transferases"/>
    <property type="match status" value="1"/>
</dbReference>
<evidence type="ECO:0000313" key="6">
    <source>
        <dbReference type="Proteomes" id="UP000675379"/>
    </source>
</evidence>
<evidence type="ECO:0000256" key="3">
    <source>
        <dbReference type="ARBA" id="ARBA00022679"/>
    </source>
</evidence>
<name>A0A941CMH0_9CLOT</name>
<dbReference type="Proteomes" id="UP000675379">
    <property type="component" value="Unassembled WGS sequence"/>
</dbReference>